<accession>A0A1G9EBC9</accession>
<dbReference type="OrthoDB" id="9810154at2"/>
<evidence type="ECO:0000313" key="1">
    <source>
        <dbReference type="EMBL" id="SDK73460.1"/>
    </source>
</evidence>
<dbReference type="PANTHER" id="PTHR47623:SF1">
    <property type="entry name" value="OS09G0287300 PROTEIN"/>
    <property type="match status" value="1"/>
</dbReference>
<dbReference type="AlphaFoldDB" id="A0A1G9EBC9"/>
<dbReference type="Gene3D" id="3.40.50.1240">
    <property type="entry name" value="Phosphoglycerate mutase-like"/>
    <property type="match status" value="1"/>
</dbReference>
<proteinExistence type="predicted"/>
<gene>
    <name evidence="1" type="ORF">SAMN05216257_104232</name>
</gene>
<dbReference type="SUPFAM" id="SSF53254">
    <property type="entry name" value="Phosphoglycerate mutase-like"/>
    <property type="match status" value="1"/>
</dbReference>
<reference evidence="2" key="1">
    <citation type="submission" date="2016-10" db="EMBL/GenBank/DDBJ databases">
        <authorList>
            <person name="Varghese N."/>
            <person name="Submissions S."/>
        </authorList>
    </citation>
    <scope>NUCLEOTIDE SEQUENCE [LARGE SCALE GENOMIC DNA]</scope>
    <source>
        <strain evidence="2">CGMCC 1.10789</strain>
    </source>
</reference>
<dbReference type="CDD" id="cd07067">
    <property type="entry name" value="HP_PGM_like"/>
    <property type="match status" value="1"/>
</dbReference>
<sequence length="168" mass="18543">MSLRLILTRHAKSSWDDPTLTDHARPLNARGRSAARAIGAWLRERGDVPELVLSSDSRRTRETWEEMEAALQSGAEVRWLPELYHAPPHDILAALRRAGAASPVLLVAHNPGVGLAARALVSEPPRHARFERYPTAATTVIDMPVNDWSETEWGMGEVAAFTVPRDLG</sequence>
<dbReference type="InterPro" id="IPR029033">
    <property type="entry name" value="His_PPase_superfam"/>
</dbReference>
<dbReference type="STRING" id="990712.SAMN05216257_104232"/>
<dbReference type="SMART" id="SM00855">
    <property type="entry name" value="PGAM"/>
    <property type="match status" value="1"/>
</dbReference>
<dbReference type="EMBL" id="FNFV01000004">
    <property type="protein sequence ID" value="SDK73460.1"/>
    <property type="molecule type" value="Genomic_DNA"/>
</dbReference>
<organism evidence="1 2">
    <name type="scientific">Meinhardsimonia xiamenensis</name>
    <dbReference type="NCBI Taxonomy" id="990712"/>
    <lineage>
        <taxon>Bacteria</taxon>
        <taxon>Pseudomonadati</taxon>
        <taxon>Pseudomonadota</taxon>
        <taxon>Alphaproteobacteria</taxon>
        <taxon>Rhodobacterales</taxon>
        <taxon>Paracoccaceae</taxon>
        <taxon>Meinhardsimonia</taxon>
    </lineage>
</organism>
<dbReference type="Proteomes" id="UP000199328">
    <property type="component" value="Unassembled WGS sequence"/>
</dbReference>
<dbReference type="PANTHER" id="PTHR47623">
    <property type="entry name" value="OS09G0287300 PROTEIN"/>
    <property type="match status" value="1"/>
</dbReference>
<keyword evidence="2" id="KW-1185">Reference proteome</keyword>
<dbReference type="RefSeq" id="WP_092500447.1">
    <property type="nucleotide sequence ID" value="NZ_FNFV01000004.1"/>
</dbReference>
<dbReference type="InterPro" id="IPR013078">
    <property type="entry name" value="His_Pase_superF_clade-1"/>
</dbReference>
<dbReference type="Pfam" id="PF00300">
    <property type="entry name" value="His_Phos_1"/>
    <property type="match status" value="1"/>
</dbReference>
<protein>
    <submittedName>
        <fullName evidence="1">Phosphohistidine phosphatase</fullName>
    </submittedName>
</protein>
<name>A0A1G9EBC9_9RHOB</name>
<evidence type="ECO:0000313" key="2">
    <source>
        <dbReference type="Proteomes" id="UP000199328"/>
    </source>
</evidence>